<proteinExistence type="inferred from homology"/>
<feature type="domain" description="PAZ" evidence="22">
    <location>
        <begin position="669"/>
        <end position="794"/>
    </location>
</feature>
<evidence type="ECO:0000256" key="18">
    <source>
        <dbReference type="PROSITE-ProRule" id="PRU00657"/>
    </source>
</evidence>
<feature type="domain" description="RNase III" evidence="21">
    <location>
        <begin position="819"/>
        <end position="991"/>
    </location>
</feature>
<feature type="region of interest" description="Disordered" evidence="19">
    <location>
        <begin position="1272"/>
        <end position="1309"/>
    </location>
</feature>
<dbReference type="PROSITE" id="PS50821">
    <property type="entry name" value="PAZ"/>
    <property type="match status" value="1"/>
</dbReference>
<evidence type="ECO:0000256" key="12">
    <source>
        <dbReference type="ARBA" id="ARBA00022842"/>
    </source>
</evidence>
<dbReference type="InterPro" id="IPR001650">
    <property type="entry name" value="Helicase_C-like"/>
</dbReference>
<evidence type="ECO:0000256" key="6">
    <source>
        <dbReference type="ARBA" id="ARBA00022737"/>
    </source>
</evidence>
<dbReference type="GO" id="GO:0004525">
    <property type="term" value="F:ribonuclease III activity"/>
    <property type="evidence" value="ECO:0007669"/>
    <property type="project" value="InterPro"/>
</dbReference>
<dbReference type="SMART" id="SM00535">
    <property type="entry name" value="RIBOc"/>
    <property type="match status" value="2"/>
</dbReference>
<dbReference type="InterPro" id="IPR014720">
    <property type="entry name" value="dsRBD_dom"/>
</dbReference>
<dbReference type="FunFam" id="1.10.1520.10:FF:000004">
    <property type="entry name" value="Endoribonuclease dicer-like 1"/>
    <property type="match status" value="1"/>
</dbReference>
<evidence type="ECO:0000256" key="1">
    <source>
        <dbReference type="ARBA" id="ARBA00001936"/>
    </source>
</evidence>
<dbReference type="Pfam" id="PF00271">
    <property type="entry name" value="Helicase_C"/>
    <property type="match status" value="1"/>
</dbReference>
<dbReference type="CDD" id="cd00593">
    <property type="entry name" value="RIBOc"/>
    <property type="match status" value="2"/>
</dbReference>
<dbReference type="InterPro" id="IPR005034">
    <property type="entry name" value="Dicer_dimerisation"/>
</dbReference>
<dbReference type="PROSITE" id="PS51194">
    <property type="entry name" value="HELICASE_CTER"/>
    <property type="match status" value="1"/>
</dbReference>
<keyword evidence="5" id="KW-0479">Metal-binding</keyword>
<dbReference type="GO" id="GO:0004386">
    <property type="term" value="F:helicase activity"/>
    <property type="evidence" value="ECO:0007669"/>
    <property type="project" value="UniProtKB-KW"/>
</dbReference>
<dbReference type="InterPro" id="IPR000999">
    <property type="entry name" value="RNase_III_dom"/>
</dbReference>
<evidence type="ECO:0000256" key="16">
    <source>
        <dbReference type="ARBA" id="ARBA00023242"/>
    </source>
</evidence>
<dbReference type="InterPro" id="IPR036085">
    <property type="entry name" value="PAZ_dom_sf"/>
</dbReference>
<evidence type="ECO:0000259" key="21">
    <source>
        <dbReference type="PROSITE" id="PS50142"/>
    </source>
</evidence>
<feature type="region of interest" description="Disordered" evidence="19">
    <location>
        <begin position="459"/>
        <end position="484"/>
    </location>
</feature>
<protein>
    <submittedName>
        <fullName evidence="25">Uncharacterized protein</fullName>
    </submittedName>
</protein>
<feature type="domain" description="DRBM" evidence="20">
    <location>
        <begin position="1244"/>
        <end position="1269"/>
    </location>
</feature>
<evidence type="ECO:0000256" key="19">
    <source>
        <dbReference type="SAM" id="MobiDB-lite"/>
    </source>
</evidence>
<evidence type="ECO:0000256" key="8">
    <source>
        <dbReference type="ARBA" id="ARBA00022759"/>
    </source>
</evidence>
<dbReference type="InterPro" id="IPR027417">
    <property type="entry name" value="P-loop_NTPase"/>
</dbReference>
<feature type="domain" description="RNase III" evidence="21">
    <location>
        <begin position="1032"/>
        <end position="1176"/>
    </location>
</feature>
<dbReference type="InterPro" id="IPR003100">
    <property type="entry name" value="PAZ_dom"/>
</dbReference>
<dbReference type="PANTHER" id="PTHR14950">
    <property type="entry name" value="DICER-RELATED"/>
    <property type="match status" value="1"/>
</dbReference>
<dbReference type="FunFam" id="1.10.1520.10:FF:000008">
    <property type="entry name" value="Dicer-like 104"/>
    <property type="match status" value="1"/>
</dbReference>
<keyword evidence="14" id="KW-0943">RNA-mediated gene silencing</keyword>
<evidence type="ECO:0000256" key="17">
    <source>
        <dbReference type="ARBA" id="ARBA00035116"/>
    </source>
</evidence>
<feature type="compositionally biased region" description="Polar residues" evidence="19">
    <location>
        <begin position="1297"/>
        <end position="1309"/>
    </location>
</feature>
<comment type="similarity">
    <text evidence="17">Belongs to the helicase family. Dicer subfamily.</text>
</comment>
<keyword evidence="16" id="KW-0539">Nucleus</keyword>
<evidence type="ECO:0000256" key="14">
    <source>
        <dbReference type="ARBA" id="ARBA00023158"/>
    </source>
</evidence>
<accession>A0A5N6M2Q4</accession>
<dbReference type="Pfam" id="PF00636">
    <property type="entry name" value="Ribonuclease_3"/>
    <property type="match status" value="2"/>
</dbReference>
<dbReference type="SMART" id="SM00949">
    <property type="entry name" value="PAZ"/>
    <property type="match status" value="1"/>
</dbReference>
<dbReference type="GO" id="GO:0005524">
    <property type="term" value="F:ATP binding"/>
    <property type="evidence" value="ECO:0007669"/>
    <property type="project" value="UniProtKB-KW"/>
</dbReference>
<reference evidence="25 26" key="1">
    <citation type="submission" date="2019-05" db="EMBL/GenBank/DDBJ databases">
        <title>Mikania micrantha, genome provides insights into the molecular mechanism of rapid growth.</title>
        <authorList>
            <person name="Liu B."/>
        </authorList>
    </citation>
    <scope>NUCLEOTIDE SEQUENCE [LARGE SCALE GENOMIC DNA]</scope>
    <source>
        <strain evidence="25">NLD-2019</strain>
        <tissue evidence="25">Leaf</tissue>
    </source>
</reference>
<evidence type="ECO:0000256" key="13">
    <source>
        <dbReference type="ARBA" id="ARBA00022884"/>
    </source>
</evidence>
<keyword evidence="11" id="KW-0067">ATP-binding</keyword>
<keyword evidence="15" id="KW-0464">Manganese</keyword>
<keyword evidence="6" id="KW-0677">Repeat</keyword>
<dbReference type="OrthoDB" id="6513042at2759"/>
<dbReference type="Pfam" id="PF03368">
    <property type="entry name" value="Dicer_dimer"/>
    <property type="match status" value="1"/>
</dbReference>
<feature type="compositionally biased region" description="Basic and acidic residues" evidence="19">
    <location>
        <begin position="463"/>
        <end position="472"/>
    </location>
</feature>
<evidence type="ECO:0000256" key="4">
    <source>
        <dbReference type="ARBA" id="ARBA00022722"/>
    </source>
</evidence>
<dbReference type="SUPFAM" id="SSF101690">
    <property type="entry name" value="PAZ domain"/>
    <property type="match status" value="1"/>
</dbReference>
<name>A0A5N6M2Q4_9ASTR</name>
<feature type="domain" description="Helicase C-terminal" evidence="23">
    <location>
        <begin position="187"/>
        <end position="345"/>
    </location>
</feature>
<dbReference type="Proteomes" id="UP000326396">
    <property type="component" value="Linkage Group LG7"/>
</dbReference>
<dbReference type="GO" id="GO:0005737">
    <property type="term" value="C:cytoplasm"/>
    <property type="evidence" value="ECO:0007669"/>
    <property type="project" value="TreeGrafter"/>
</dbReference>
<dbReference type="SUPFAM" id="SSF69065">
    <property type="entry name" value="RNase III domain-like"/>
    <property type="match status" value="2"/>
</dbReference>
<dbReference type="Gene3D" id="2.170.260.10">
    <property type="entry name" value="paz domain"/>
    <property type="match status" value="1"/>
</dbReference>
<keyword evidence="7" id="KW-0547">Nucleotide-binding</keyword>
<evidence type="ECO:0000256" key="15">
    <source>
        <dbReference type="ARBA" id="ARBA00023211"/>
    </source>
</evidence>
<evidence type="ECO:0000256" key="7">
    <source>
        <dbReference type="ARBA" id="ARBA00022741"/>
    </source>
</evidence>
<comment type="cofactor">
    <cofactor evidence="1">
        <name>Mn(2+)</name>
        <dbReference type="ChEBI" id="CHEBI:29035"/>
    </cofactor>
</comment>
<keyword evidence="10" id="KW-0347">Helicase</keyword>
<evidence type="ECO:0000256" key="11">
    <source>
        <dbReference type="ARBA" id="ARBA00022840"/>
    </source>
</evidence>
<dbReference type="PROSITE" id="PS00517">
    <property type="entry name" value="RNASE_3_1"/>
    <property type="match status" value="1"/>
</dbReference>
<dbReference type="Gene3D" id="1.10.1520.10">
    <property type="entry name" value="Ribonuclease III domain"/>
    <property type="match status" value="2"/>
</dbReference>
<dbReference type="PROSITE" id="PS51327">
    <property type="entry name" value="DICER_DSRBF"/>
    <property type="match status" value="1"/>
</dbReference>
<evidence type="ECO:0000313" key="25">
    <source>
        <dbReference type="EMBL" id="KAD3068189.1"/>
    </source>
</evidence>
<dbReference type="GO" id="GO:0046872">
    <property type="term" value="F:metal ion binding"/>
    <property type="evidence" value="ECO:0007669"/>
    <property type="project" value="UniProtKB-KW"/>
</dbReference>
<keyword evidence="12" id="KW-0460">Magnesium</keyword>
<dbReference type="Gene3D" id="3.30.160.380">
    <property type="entry name" value="Dicer dimerisation domain"/>
    <property type="match status" value="1"/>
</dbReference>
<sequence>MHQSESSGYPTNPLKRNFETMMNDRQHPTTSRTELENVAPSASLKYSFYQPSKIDHVNLKVKIESSRLKFEVQLLELQMSLQRHYKDSDEKHDILRKMLSNDHTNIIYCIDELGLLCAYEAVTICIVNAQKAMEDCDLFKDSCSKCLYFLEESLSIIEFFLPNGHENIFDAGCDFEKMVAAGYISPKLYQLFKLLRSFGGATKVSCIIFVERIITAKVLNMILKRVVDLSQFQVSYLTGNATSIDAMSAKLQKETLESFGSRKVNLLSAIDCVEGINVPKCSTVICFDIPETMCSNVQSWGRACQSGSQFIVLLERGNEEHREHICNILRREHFINNDAKKHDPHTCVVKPCKFEESESSYVEATGASGITATSSVGIIYRYCSKLPSEKLYTPKPNFKFLLLKDSYQCVMTLPPNAVIQKITGPLCKSSSVAEQLVCLEACKKLHQMAALTEDLLSNNEDPLENKSSKNTKESPSGAGTTKRKELHGTIPIRAVSGTWGNKNDEGVDLYAYEISFMCSDIDTKYSSFVLLLESKLDDDVANIELELYLVSKSVNCKVSSCGKLHLDAREVANAKCFQELFFNGIFGRLYIGSKQSEKPRRFLLETDQKLWIPSYMYLLLPLESLGPFKISWKEVESCASAVEFVKKSSVLSAKKQSVDSVMTDWISTSMIHFANRCVHKDGVTNMVVLAIHTGKIYSVLEVLQDETSHSPFEDTKKFSSFKDYFKQKYEINLVYPGQNMLLLKQSHRAHNLLVDFNGDGILHGKKIKADSCKVNTRKQRCYARLPPELLVIIDARIDVVKSLYLLPSLMHRLESLMLASQLREEITSHMTDLHISSSLILEAITTLRCNESFSMERLELLGDSVLKYVVSCDLYLRYPKNHEGQLSSARSWQVCNSTLYYLGIGCRLQSYIRDTAYDPTCWTPPGQLPMRPCPCDHGVETIEVPIEAKYHTEEPKVLTGKCCDMGHRWLCSKTISDCVEALVGAYFVGGGLTGALHCMKWLGISCELDPSRVYEAIKIASLHAYTPKLEALQSLESKLGYEFAVKGLLLEAITHASNQDQVGYCYQRLEFLGDSVLDLLITRHLFNKHNDIDPGELTDLRSASVNNENFAYAAVRRNIHQHFQHRSGSLETQISDYVKFVVTSSTDTNSLQTKKSPKALGDMFESVAGAVLLDTKLNLDQVWRIFEQLLTPIVTPEKLEIPPLRELLELCDSKGYFVKDTCREKGDSVMMAELRLQLEDVLLIAEGTGATRKAAKGQAALKLLSQLQKRGISSKNHGQDNKNREIRKKDMKESDTNRSNITSFDPQPTAQTSIANECLIAEASNSKIEIPVLKSISTKKGGPRSSLYELCRKMQWPMPILTPSEKKSRTITEIGEGDDKRRAFNNFESRISLTIPDCGVIEVTGEPRADKKSCFDSAALLMLYELKRLGKIIIE</sequence>
<evidence type="ECO:0000259" key="24">
    <source>
        <dbReference type="PROSITE" id="PS51327"/>
    </source>
</evidence>
<evidence type="ECO:0000256" key="10">
    <source>
        <dbReference type="ARBA" id="ARBA00022806"/>
    </source>
</evidence>
<gene>
    <name evidence="25" type="ORF">E3N88_36069</name>
</gene>
<dbReference type="GO" id="GO:0003723">
    <property type="term" value="F:RNA binding"/>
    <property type="evidence" value="ECO:0007669"/>
    <property type="project" value="UniProtKB-UniRule"/>
</dbReference>
<comment type="caution">
    <text evidence="25">The sequence shown here is derived from an EMBL/GenBank/DDBJ whole genome shotgun (WGS) entry which is preliminary data.</text>
</comment>
<keyword evidence="8" id="KW-0255">Endonuclease</keyword>
<dbReference type="GO" id="GO:0010267">
    <property type="term" value="P:ta-siRNA processing"/>
    <property type="evidence" value="ECO:0007669"/>
    <property type="project" value="UniProtKB-ARBA"/>
</dbReference>
<feature type="compositionally biased region" description="Basic and acidic residues" evidence="19">
    <location>
        <begin position="1277"/>
        <end position="1296"/>
    </location>
</feature>
<evidence type="ECO:0000259" key="22">
    <source>
        <dbReference type="PROSITE" id="PS50821"/>
    </source>
</evidence>
<evidence type="ECO:0000256" key="2">
    <source>
        <dbReference type="ARBA" id="ARBA00001946"/>
    </source>
</evidence>
<feature type="domain" description="Dicer dsRNA-binding fold" evidence="24">
    <location>
        <begin position="375"/>
        <end position="465"/>
    </location>
</feature>
<keyword evidence="13 18" id="KW-0694">RNA-binding</keyword>
<evidence type="ECO:0000259" key="20">
    <source>
        <dbReference type="PROSITE" id="PS50137"/>
    </source>
</evidence>
<comment type="cofactor">
    <cofactor evidence="2">
        <name>Mg(2+)</name>
        <dbReference type="ChEBI" id="CHEBI:18420"/>
    </cofactor>
</comment>
<dbReference type="Pfam" id="PF02170">
    <property type="entry name" value="PAZ"/>
    <property type="match status" value="1"/>
</dbReference>
<dbReference type="PANTHER" id="PTHR14950:SF46">
    <property type="entry name" value="ENDORIBONUCLEASE DICER HOMOLOG 3"/>
    <property type="match status" value="1"/>
</dbReference>
<evidence type="ECO:0000256" key="5">
    <source>
        <dbReference type="ARBA" id="ARBA00022723"/>
    </source>
</evidence>
<dbReference type="FunFam" id="3.30.160.380:FF:000001">
    <property type="entry name" value="Endoribonuclease dicer-like 1"/>
    <property type="match status" value="1"/>
</dbReference>
<keyword evidence="9" id="KW-0378">Hydrolase</keyword>
<dbReference type="GO" id="GO:0005634">
    <property type="term" value="C:nucleus"/>
    <property type="evidence" value="ECO:0007669"/>
    <property type="project" value="UniProtKB-SubCell"/>
</dbReference>
<dbReference type="Gene3D" id="3.40.50.300">
    <property type="entry name" value="P-loop containing nucleotide triphosphate hydrolases"/>
    <property type="match status" value="1"/>
</dbReference>
<organism evidence="25 26">
    <name type="scientific">Mikania micrantha</name>
    <name type="common">bitter vine</name>
    <dbReference type="NCBI Taxonomy" id="192012"/>
    <lineage>
        <taxon>Eukaryota</taxon>
        <taxon>Viridiplantae</taxon>
        <taxon>Streptophyta</taxon>
        <taxon>Embryophyta</taxon>
        <taxon>Tracheophyta</taxon>
        <taxon>Spermatophyta</taxon>
        <taxon>Magnoliopsida</taxon>
        <taxon>eudicotyledons</taxon>
        <taxon>Gunneridae</taxon>
        <taxon>Pentapetalae</taxon>
        <taxon>asterids</taxon>
        <taxon>campanulids</taxon>
        <taxon>Asterales</taxon>
        <taxon>Asteraceae</taxon>
        <taxon>Asteroideae</taxon>
        <taxon>Heliantheae alliance</taxon>
        <taxon>Eupatorieae</taxon>
        <taxon>Mikania</taxon>
    </lineage>
</organism>
<evidence type="ECO:0000259" key="23">
    <source>
        <dbReference type="PROSITE" id="PS51194"/>
    </source>
</evidence>
<dbReference type="Gene3D" id="3.30.160.20">
    <property type="match status" value="1"/>
</dbReference>
<keyword evidence="26" id="KW-1185">Reference proteome</keyword>
<dbReference type="EMBL" id="SZYD01000017">
    <property type="protein sequence ID" value="KAD3068189.1"/>
    <property type="molecule type" value="Genomic_DNA"/>
</dbReference>
<dbReference type="SUPFAM" id="SSF52540">
    <property type="entry name" value="P-loop containing nucleoside triphosphate hydrolases"/>
    <property type="match status" value="1"/>
</dbReference>
<dbReference type="PROSITE" id="PS50142">
    <property type="entry name" value="RNASE_3_2"/>
    <property type="match status" value="2"/>
</dbReference>
<dbReference type="PROSITE" id="PS50137">
    <property type="entry name" value="DS_RBD"/>
    <property type="match status" value="1"/>
</dbReference>
<dbReference type="InterPro" id="IPR038248">
    <property type="entry name" value="Dicer_dimer_sf"/>
</dbReference>
<dbReference type="InterPro" id="IPR036389">
    <property type="entry name" value="RNase_III_sf"/>
</dbReference>
<evidence type="ECO:0000313" key="26">
    <source>
        <dbReference type="Proteomes" id="UP000326396"/>
    </source>
</evidence>
<evidence type="ECO:0000256" key="3">
    <source>
        <dbReference type="ARBA" id="ARBA00004123"/>
    </source>
</evidence>
<keyword evidence="4" id="KW-0540">Nuclease</keyword>
<evidence type="ECO:0000256" key="9">
    <source>
        <dbReference type="ARBA" id="ARBA00022801"/>
    </source>
</evidence>
<comment type="subcellular location">
    <subcellularLocation>
        <location evidence="3">Nucleus</location>
    </subcellularLocation>
</comment>